<dbReference type="EMBL" id="RQTK01000252">
    <property type="protein sequence ID" value="RUS83230.1"/>
    <property type="molecule type" value="Genomic_DNA"/>
</dbReference>
<sequence length="437" mass="45526">MLVSGPVHNIVYIALTLDASKQHKRDPKLKLLPLGRVASVSMMECLVDDTTNCNLPAPGLCSRCGSDGSDGPVSSLNSVQSSEDNATLCITCLDNDRSSDSYSDSDNRLANTNNNVCDNSSSPHILTTNSSSSNSSNNISSCRRCHNAIHVSATVAQHVATSPATADTVTTQAGRTATQSHTAPQSCSCSGANQHRAGTETAANRRKSHSTPLGTPDCKNCTTCSNGGVHCATSGTCNTCNYQRGVGGRLSLESYLIPDPDARAELEQRLRAYSRAAGQDKPSGHGPASLGGGDGLSHLSGDIAAKGNPKCSSFLHCTPTPPQPSIPLNLNLCHDENSCRGLDNSQSSHHTSVGRDSNPNPSPPVPKVLVTSLSGGTSVLDLSGATDASSPTNPVRDSVQPHPQSHHPSDTGSAHLIRESRASELHPQSQYSQPKSG</sequence>
<feature type="region of interest" description="Disordered" evidence="1">
    <location>
        <begin position="343"/>
        <end position="437"/>
    </location>
</feature>
<feature type="region of interest" description="Disordered" evidence="1">
    <location>
        <begin position="101"/>
        <end position="135"/>
    </location>
</feature>
<dbReference type="OrthoDB" id="10630455at2759"/>
<feature type="compositionally biased region" description="Polar residues" evidence="1">
    <location>
        <begin position="386"/>
        <end position="395"/>
    </location>
</feature>
<dbReference type="Proteomes" id="UP000271974">
    <property type="component" value="Unassembled WGS sequence"/>
</dbReference>
<evidence type="ECO:0000256" key="1">
    <source>
        <dbReference type="SAM" id="MobiDB-lite"/>
    </source>
</evidence>
<protein>
    <submittedName>
        <fullName evidence="2">Uncharacterized protein</fullName>
    </submittedName>
</protein>
<feature type="compositionally biased region" description="Polar residues" evidence="1">
    <location>
        <begin position="343"/>
        <end position="355"/>
    </location>
</feature>
<organism evidence="2 3">
    <name type="scientific">Elysia chlorotica</name>
    <name type="common">Eastern emerald elysia</name>
    <name type="synonym">Sea slug</name>
    <dbReference type="NCBI Taxonomy" id="188477"/>
    <lineage>
        <taxon>Eukaryota</taxon>
        <taxon>Metazoa</taxon>
        <taxon>Spiralia</taxon>
        <taxon>Lophotrochozoa</taxon>
        <taxon>Mollusca</taxon>
        <taxon>Gastropoda</taxon>
        <taxon>Heterobranchia</taxon>
        <taxon>Euthyneura</taxon>
        <taxon>Panpulmonata</taxon>
        <taxon>Sacoglossa</taxon>
        <taxon>Placobranchoidea</taxon>
        <taxon>Plakobranchidae</taxon>
        <taxon>Elysia</taxon>
    </lineage>
</organism>
<proteinExistence type="predicted"/>
<gene>
    <name evidence="2" type="ORF">EGW08_008994</name>
</gene>
<evidence type="ECO:0000313" key="2">
    <source>
        <dbReference type="EMBL" id="RUS83230.1"/>
    </source>
</evidence>
<dbReference type="AlphaFoldDB" id="A0A3S1BGR1"/>
<comment type="caution">
    <text evidence="2">The sequence shown here is derived from an EMBL/GenBank/DDBJ whole genome shotgun (WGS) entry which is preliminary data.</text>
</comment>
<feature type="compositionally biased region" description="Polar residues" evidence="1">
    <location>
        <begin position="426"/>
        <end position="437"/>
    </location>
</feature>
<feature type="region of interest" description="Disordered" evidence="1">
    <location>
        <begin position="275"/>
        <end position="301"/>
    </location>
</feature>
<feature type="region of interest" description="Disordered" evidence="1">
    <location>
        <begin position="159"/>
        <end position="191"/>
    </location>
</feature>
<reference evidence="2 3" key="1">
    <citation type="submission" date="2019-01" db="EMBL/GenBank/DDBJ databases">
        <title>A draft genome assembly of the solar-powered sea slug Elysia chlorotica.</title>
        <authorList>
            <person name="Cai H."/>
            <person name="Li Q."/>
            <person name="Fang X."/>
            <person name="Li J."/>
            <person name="Curtis N.E."/>
            <person name="Altenburger A."/>
            <person name="Shibata T."/>
            <person name="Feng M."/>
            <person name="Maeda T."/>
            <person name="Schwartz J.A."/>
            <person name="Shigenobu S."/>
            <person name="Lundholm N."/>
            <person name="Nishiyama T."/>
            <person name="Yang H."/>
            <person name="Hasebe M."/>
            <person name="Li S."/>
            <person name="Pierce S.K."/>
            <person name="Wang J."/>
        </authorList>
    </citation>
    <scope>NUCLEOTIDE SEQUENCE [LARGE SCALE GENOMIC DNA]</scope>
    <source>
        <strain evidence="2">EC2010</strain>
        <tissue evidence="2">Whole organism of an adult</tissue>
    </source>
</reference>
<keyword evidence="3" id="KW-1185">Reference proteome</keyword>
<evidence type="ECO:0000313" key="3">
    <source>
        <dbReference type="Proteomes" id="UP000271974"/>
    </source>
</evidence>
<name>A0A3S1BGR1_ELYCH</name>
<feature type="compositionally biased region" description="Polar residues" evidence="1">
    <location>
        <begin position="109"/>
        <end position="128"/>
    </location>
</feature>
<accession>A0A3S1BGR1</accession>
<feature type="non-terminal residue" evidence="2">
    <location>
        <position position="437"/>
    </location>
</feature>